<gene>
    <name evidence="7" type="primary">sseC</name>
    <name evidence="7" type="ORF">G1R95_15110</name>
</gene>
<organism evidence="7">
    <name type="scientific">Salmonella enterica subsp. enterica serovar Typhi str. CT18</name>
    <dbReference type="NCBI Taxonomy" id="220341"/>
    <lineage>
        <taxon>Bacteria</taxon>
        <taxon>Pseudomonadati</taxon>
        <taxon>Pseudomonadota</taxon>
        <taxon>Gammaproteobacteria</taxon>
        <taxon>Enterobacterales</taxon>
        <taxon>Enterobacteriaceae</taxon>
        <taxon>Salmonella</taxon>
    </lineage>
</organism>
<dbReference type="GO" id="GO:0033644">
    <property type="term" value="C:host cell membrane"/>
    <property type="evidence" value="ECO:0007669"/>
    <property type="project" value="UniProtKB-SubCell"/>
</dbReference>
<evidence type="ECO:0000259" key="6">
    <source>
        <dbReference type="Pfam" id="PF04888"/>
    </source>
</evidence>
<comment type="similarity">
    <text evidence="4">Belongs to the SctE/SipB/YopB family.</text>
</comment>
<evidence type="ECO:0000256" key="2">
    <source>
        <dbReference type="ARBA" id="ARBA00022870"/>
    </source>
</evidence>
<dbReference type="AlphaFoldDB" id="A0A715BPM5"/>
<name>A0A715BPM5_SALTI</name>
<keyword evidence="2" id="KW-1043">Host membrane</keyword>
<dbReference type="NCBIfam" id="NF011889">
    <property type="entry name" value="PRK15362.1"/>
    <property type="match status" value="1"/>
</dbReference>
<evidence type="ECO:0000256" key="3">
    <source>
        <dbReference type="ARBA" id="ARBA00023026"/>
    </source>
</evidence>
<keyword evidence="5" id="KW-0175">Coiled coil</keyword>
<protein>
    <submittedName>
        <fullName evidence="7">SPI-2 type III secretion system translocon protein SseC</fullName>
    </submittedName>
</protein>
<proteinExistence type="inferred from homology"/>
<keyword evidence="2" id="KW-0472">Membrane</keyword>
<evidence type="ECO:0000256" key="4">
    <source>
        <dbReference type="ARBA" id="ARBA00035640"/>
    </source>
</evidence>
<reference evidence="7" key="2">
    <citation type="submission" date="2019-01" db="EMBL/GenBank/DDBJ databases">
        <authorList>
            <consortium name="NCBI Pathogen Detection Project"/>
        </authorList>
    </citation>
    <scope>NUCLEOTIDE SEQUENCE</scope>
    <source>
        <strain evidence="7">CT18</strain>
    </source>
</reference>
<keyword evidence="3" id="KW-0843">Virulence</keyword>
<feature type="coiled-coil region" evidence="5">
    <location>
        <begin position="109"/>
        <end position="151"/>
    </location>
</feature>
<sequence length="484" mass="52832">MNRIHSNSDSAAGVTALTHHHLSNVSCVSSGSLGKRQHRVNSTFGDGNAACLLSGKISLQEASNALKQLLDAVPGNHKRPSLPDFLQTNLAVLSMMMTSLILNVFGNNAQSLCQQLERATEVQNALRNKQVKEYQEQIQKAIEQEDKARKAGIFGAIFDWITGIFETVIGALKVVEGFLSGNPAEMASGVAYMAAGCAGMVKAGAETAMMCGADHDTCQAIIDVTSKIQFGCEAVALALDVFQIGRAFMATRGLSGAAAKVLDSGFGEEMVERMVGAGEAEIEALAEKFGEEVSESFSKQFEPLEREMVSPGEMEEESAEFSRNVEKNMTKNAGKSFTKEGVKAMAKEAVKEALEKYAQEGEKFLLKNFRNKVLFNMFKKILYALLRDCSFKGLQAIRCATEGANQMNTGMVNTEKAKLEKKIEQLITQQRFLDFIMQQTDDQKKIEQKRLEGLYKGSGAALRGVLDTIDHYSSVQARIAGWRA</sequence>
<evidence type="ECO:0000256" key="5">
    <source>
        <dbReference type="SAM" id="Coils"/>
    </source>
</evidence>
<dbReference type="InterPro" id="IPR006972">
    <property type="entry name" value="BipB-like_C"/>
</dbReference>
<feature type="domain" description="Translocator protein BipB-like C-terminal" evidence="6">
    <location>
        <begin position="93"/>
        <end position="480"/>
    </location>
</feature>
<dbReference type="Pfam" id="PF04888">
    <property type="entry name" value="SseC"/>
    <property type="match status" value="1"/>
</dbReference>
<dbReference type="EMBL" id="DAAORH010000016">
    <property type="protein sequence ID" value="HAD4564456.1"/>
    <property type="molecule type" value="Genomic_DNA"/>
</dbReference>
<comment type="caution">
    <text evidence="7">The sequence shown here is derived from an EMBL/GenBank/DDBJ whole genome shotgun (WGS) entry which is preliminary data.</text>
</comment>
<evidence type="ECO:0000313" key="7">
    <source>
        <dbReference type="EMBL" id="HAD4564456.1"/>
    </source>
</evidence>
<evidence type="ECO:0000256" key="1">
    <source>
        <dbReference type="ARBA" id="ARBA00004301"/>
    </source>
</evidence>
<reference evidence="7" key="1">
    <citation type="journal article" date="2018" name="Genome Biol.">
        <title>SKESA: strategic k-mer extension for scrupulous assemblies.</title>
        <authorList>
            <person name="Souvorov A."/>
            <person name="Agarwala R."/>
            <person name="Lipman D.J."/>
        </authorList>
    </citation>
    <scope>NUCLEOTIDE SEQUENCE</scope>
    <source>
        <strain evidence="7">CT18</strain>
    </source>
</reference>
<comment type="subcellular location">
    <subcellularLocation>
        <location evidence="1">Host membrane</location>
        <topology evidence="1">Multi-pass membrane protein</topology>
    </subcellularLocation>
</comment>
<accession>A0A715BPM5</accession>